<proteinExistence type="predicted"/>
<dbReference type="Proteomes" id="UP000070444">
    <property type="component" value="Unassembled WGS sequence"/>
</dbReference>
<keyword evidence="4" id="KW-1185">Reference proteome</keyword>
<dbReference type="Gene3D" id="2.120.10.80">
    <property type="entry name" value="Kelch-type beta propeller"/>
    <property type="match status" value="1"/>
</dbReference>
<evidence type="ECO:0000256" key="1">
    <source>
        <dbReference type="SAM" id="Phobius"/>
    </source>
</evidence>
<protein>
    <recommendedName>
        <fullName evidence="5">Galactose oxidase</fullName>
    </recommendedName>
</protein>
<dbReference type="OrthoDB" id="432528at2759"/>
<feature type="chain" id="PRO_5012881672" description="Galactose oxidase" evidence="2">
    <location>
        <begin position="16"/>
        <end position="446"/>
    </location>
</feature>
<keyword evidence="1" id="KW-0472">Membrane</keyword>
<dbReference type="EMBL" id="KQ964419">
    <property type="protein sequence ID" value="KXN74851.1"/>
    <property type="molecule type" value="Genomic_DNA"/>
</dbReference>
<accession>A0A137PIT9</accession>
<reference evidence="3 4" key="1">
    <citation type="journal article" date="2015" name="Genome Biol. Evol.">
        <title>Phylogenomic analyses indicate that early fungi evolved digesting cell walls of algal ancestors of land plants.</title>
        <authorList>
            <person name="Chang Y."/>
            <person name="Wang S."/>
            <person name="Sekimoto S."/>
            <person name="Aerts A.L."/>
            <person name="Choi C."/>
            <person name="Clum A."/>
            <person name="LaButti K.M."/>
            <person name="Lindquist E.A."/>
            <person name="Yee Ngan C."/>
            <person name="Ohm R.A."/>
            <person name="Salamov A.A."/>
            <person name="Grigoriev I.V."/>
            <person name="Spatafora J.W."/>
            <person name="Berbee M.L."/>
        </authorList>
    </citation>
    <scope>NUCLEOTIDE SEQUENCE [LARGE SCALE GENOMIC DNA]</scope>
    <source>
        <strain evidence="3 4">NRRL 28638</strain>
    </source>
</reference>
<evidence type="ECO:0000256" key="2">
    <source>
        <dbReference type="SAM" id="SignalP"/>
    </source>
</evidence>
<keyword evidence="1" id="KW-1133">Transmembrane helix</keyword>
<evidence type="ECO:0008006" key="5">
    <source>
        <dbReference type="Google" id="ProtNLM"/>
    </source>
</evidence>
<keyword evidence="2" id="KW-0732">Signal</keyword>
<dbReference type="SUPFAM" id="SSF117281">
    <property type="entry name" value="Kelch motif"/>
    <property type="match status" value="1"/>
</dbReference>
<organism evidence="3 4">
    <name type="scientific">Conidiobolus coronatus (strain ATCC 28846 / CBS 209.66 / NRRL 28638)</name>
    <name type="common">Delacroixia coronata</name>
    <dbReference type="NCBI Taxonomy" id="796925"/>
    <lineage>
        <taxon>Eukaryota</taxon>
        <taxon>Fungi</taxon>
        <taxon>Fungi incertae sedis</taxon>
        <taxon>Zoopagomycota</taxon>
        <taxon>Entomophthoromycotina</taxon>
        <taxon>Entomophthoromycetes</taxon>
        <taxon>Entomophthorales</taxon>
        <taxon>Ancylistaceae</taxon>
        <taxon>Conidiobolus</taxon>
    </lineage>
</organism>
<keyword evidence="1" id="KW-0812">Transmembrane</keyword>
<name>A0A137PIT9_CONC2</name>
<sequence>MFVILLLTYILSVLSELEDLISSTIRDNKLIAVYSGIESFNTNIRAYELKEGPVADIFNSRKTFNFGRTEENFALKFLDIPGSLQEVPPFMNWVGYLNLSDMSLQNSTGFIEFPTHESFPVRGYTTNTITNELGSALYITGGELYSKKDDSISVSNSFYKYNFTTKNWTDMTYSADGKLKPLTEHKSVVIDNRYLIILGGRRPINYHLKYSIYDFVSSKFEYSSLYNLTIFDTFTNTWENVNANADIFDASIATLKFVKFLATVQKGKVIIYGSFADTNQSIYSYPTRQLGIFDLKSKNWTWNPILNEDGTNYKGGRDERGIQVLNDQLIICTDVNEGESYIPIMVYDMPNKRLKSTLRLSDKSDNADIDTEKSQSQNQSKTLPIYAIVLISISCTVLLAAFIYLLYRKIKNKQKSKNGNTKYSGPIREVWANPDGDNMNNIITFD</sequence>
<dbReference type="InterPro" id="IPR015915">
    <property type="entry name" value="Kelch-typ_b-propeller"/>
</dbReference>
<feature type="signal peptide" evidence="2">
    <location>
        <begin position="1"/>
        <end position="15"/>
    </location>
</feature>
<dbReference type="AlphaFoldDB" id="A0A137PIT9"/>
<evidence type="ECO:0000313" key="3">
    <source>
        <dbReference type="EMBL" id="KXN74851.1"/>
    </source>
</evidence>
<feature type="transmembrane region" description="Helical" evidence="1">
    <location>
        <begin position="383"/>
        <end position="407"/>
    </location>
</feature>
<evidence type="ECO:0000313" key="4">
    <source>
        <dbReference type="Proteomes" id="UP000070444"/>
    </source>
</evidence>
<gene>
    <name evidence="3" type="ORF">CONCODRAFT_1916</name>
</gene>